<dbReference type="EMBL" id="CP011125">
    <property type="protein sequence ID" value="AKF05060.1"/>
    <property type="molecule type" value="Genomic_DNA"/>
</dbReference>
<dbReference type="PANTHER" id="PTHR10151:SF120">
    <property type="entry name" value="BIS(5'-ADENOSYL)-TRIPHOSPHATASE"/>
    <property type="match status" value="1"/>
</dbReference>
<dbReference type="Gene3D" id="3.40.720.10">
    <property type="entry name" value="Alkaline Phosphatase, subunit A"/>
    <property type="match status" value="1"/>
</dbReference>
<evidence type="ECO:0008006" key="3">
    <source>
        <dbReference type="Google" id="ProtNLM"/>
    </source>
</evidence>
<dbReference type="PANTHER" id="PTHR10151">
    <property type="entry name" value="ECTONUCLEOTIDE PYROPHOSPHATASE/PHOSPHODIESTERASE"/>
    <property type="match status" value="1"/>
</dbReference>
<dbReference type="GO" id="GO:0016787">
    <property type="term" value="F:hydrolase activity"/>
    <property type="evidence" value="ECO:0007669"/>
    <property type="project" value="UniProtKB-ARBA"/>
</dbReference>
<name>A0A0F6YHF2_9BACT</name>
<dbReference type="SUPFAM" id="SSF53649">
    <property type="entry name" value="Alkaline phosphatase-like"/>
    <property type="match status" value="1"/>
</dbReference>
<dbReference type="InterPro" id="IPR002591">
    <property type="entry name" value="Phosphodiest/P_Trfase"/>
</dbReference>
<dbReference type="STRING" id="927083.DB32_002209"/>
<organism evidence="1 2">
    <name type="scientific">Sandaracinus amylolyticus</name>
    <dbReference type="NCBI Taxonomy" id="927083"/>
    <lineage>
        <taxon>Bacteria</taxon>
        <taxon>Pseudomonadati</taxon>
        <taxon>Myxococcota</taxon>
        <taxon>Polyangia</taxon>
        <taxon>Polyangiales</taxon>
        <taxon>Sandaracinaceae</taxon>
        <taxon>Sandaracinus</taxon>
    </lineage>
</organism>
<dbReference type="RefSeq" id="WP_053232332.1">
    <property type="nucleotide sequence ID" value="NZ_CP011125.1"/>
</dbReference>
<proteinExistence type="predicted"/>
<reference evidence="1 2" key="1">
    <citation type="submission" date="2015-03" db="EMBL/GenBank/DDBJ databases">
        <title>Genome assembly of Sandaracinus amylolyticus DSM 53668.</title>
        <authorList>
            <person name="Sharma G."/>
            <person name="Subramanian S."/>
        </authorList>
    </citation>
    <scope>NUCLEOTIDE SEQUENCE [LARGE SCALE GENOMIC DNA]</scope>
    <source>
        <strain evidence="1 2">DSM 53668</strain>
    </source>
</reference>
<dbReference type="Pfam" id="PF01663">
    <property type="entry name" value="Phosphodiest"/>
    <property type="match status" value="1"/>
</dbReference>
<dbReference type="InterPro" id="IPR017850">
    <property type="entry name" value="Alkaline_phosphatase_core_sf"/>
</dbReference>
<dbReference type="Proteomes" id="UP000034883">
    <property type="component" value="Chromosome"/>
</dbReference>
<evidence type="ECO:0000313" key="2">
    <source>
        <dbReference type="Proteomes" id="UP000034883"/>
    </source>
</evidence>
<evidence type="ECO:0000313" key="1">
    <source>
        <dbReference type="EMBL" id="AKF05060.1"/>
    </source>
</evidence>
<gene>
    <name evidence="1" type="ORF">DB32_002209</name>
</gene>
<accession>A0A0F6YHF2</accession>
<keyword evidence="2" id="KW-1185">Reference proteome</keyword>
<sequence length="558" mass="60596">MSTRALVIGLDGADVDVITALGASRLPHLHALMARGAWARLRSVMPPATLPNWTTFLTGVDPGGHGVFDFTVRDGTSVRFAGGTVREAPTIAARLDRLGMACAVLGFPATWPPERLEHGAFVSGWDSPVAFEADRSFVWPPSLWSEVRARFGAIRWGDVDEFDADRPGWHDALAGKLVARIDERVALATWMLERRAWDLFAIYFGESDTASHHLWAHHDPSSPRHPDRVSDEARTGLARVYEALDRAVGSLVARAGEGVEITIVSDHGSGGASDKVLYLNRALAEAGLLAFRPGHEGTSPVARIKDLGLGVLGPRGRDLVFRAMGQALPGRLESRARFGAIDFARTRVFSDELNYFPALHFNLRGREPEGVVDPREVPALRARVESLAEALRDPWTGERVITNVWSREELYRGPFVFRAPDLLLELALDRGHSWNLLPSASAPPGTGAFRKLAPSEHLGRKGRSLPGSHRARGLFVAAGPRVRAAGEIDARIADATATLLARLDVRPGAELAGRVLREALVRGAAPSRELPAVDRSERGSSGDLARTEARLRALGYVD</sequence>
<dbReference type="AlphaFoldDB" id="A0A0F6YHF2"/>
<protein>
    <recommendedName>
        <fullName evidence="3">Type I phosphodiesterase/nucleotide pyrophosphatase</fullName>
    </recommendedName>
</protein>
<dbReference type="OrthoDB" id="9771966at2"/>
<dbReference type="KEGG" id="samy:DB32_002209"/>